<accession>A0A975G8X0</accession>
<evidence type="ECO:0000313" key="3">
    <source>
        <dbReference type="Proteomes" id="UP000676169"/>
    </source>
</evidence>
<dbReference type="RefSeq" id="WP_211631646.1">
    <property type="nucleotide sequence ID" value="NZ_CP073100.1"/>
</dbReference>
<reference evidence="2" key="1">
    <citation type="submission" date="2021-04" db="EMBL/GenBank/DDBJ databases">
        <title>Luteolibacter sp. 32A isolated from the skin of an Anderson's salamander (Ambystoma andersonii).</title>
        <authorList>
            <person name="Spergser J."/>
            <person name="Busse H.-J."/>
        </authorList>
    </citation>
    <scope>NUCLEOTIDE SEQUENCE</scope>
    <source>
        <strain evidence="2">32A</strain>
    </source>
</reference>
<protein>
    <submittedName>
        <fullName evidence="2">Uncharacterized protein</fullName>
    </submittedName>
</protein>
<evidence type="ECO:0000313" key="2">
    <source>
        <dbReference type="EMBL" id="QUE51507.1"/>
    </source>
</evidence>
<dbReference type="EMBL" id="CP073100">
    <property type="protein sequence ID" value="QUE51507.1"/>
    <property type="molecule type" value="Genomic_DNA"/>
</dbReference>
<keyword evidence="3" id="KW-1185">Reference proteome</keyword>
<dbReference type="Proteomes" id="UP000676169">
    <property type="component" value="Chromosome"/>
</dbReference>
<organism evidence="2 3">
    <name type="scientific">Luteolibacter ambystomatis</name>
    <dbReference type="NCBI Taxonomy" id="2824561"/>
    <lineage>
        <taxon>Bacteria</taxon>
        <taxon>Pseudomonadati</taxon>
        <taxon>Verrucomicrobiota</taxon>
        <taxon>Verrucomicrobiia</taxon>
        <taxon>Verrucomicrobiales</taxon>
        <taxon>Verrucomicrobiaceae</taxon>
        <taxon>Luteolibacter</taxon>
    </lineage>
</organism>
<proteinExistence type="predicted"/>
<sequence length="138" mass="15056">MNSFPVLSVVVAALFAWVAPAKAELPPDVYAHYQAEAPEVLQIRVEQVSSKPIGLFDWSKRIESVQATVLKVTRSKSGVKKGDRISIRYERLIPKGGWAGPSPAPQLEKGKEYPAYLEKSPDGTFGLGARGKSFSSLK</sequence>
<gene>
    <name evidence="2" type="ORF">KBB96_01110</name>
</gene>
<evidence type="ECO:0000256" key="1">
    <source>
        <dbReference type="SAM" id="SignalP"/>
    </source>
</evidence>
<name>A0A975G8X0_9BACT</name>
<keyword evidence="1" id="KW-0732">Signal</keyword>
<feature type="signal peptide" evidence="1">
    <location>
        <begin position="1"/>
        <end position="23"/>
    </location>
</feature>
<dbReference type="AlphaFoldDB" id="A0A975G8X0"/>
<dbReference type="KEGG" id="lamb:KBB96_01110"/>
<feature type="chain" id="PRO_5038030647" evidence="1">
    <location>
        <begin position="24"/>
        <end position="138"/>
    </location>
</feature>